<name>A0A3G1B1M3_9ARCH</name>
<keyword evidence="1" id="KW-1133">Transmembrane helix</keyword>
<evidence type="ECO:0000313" key="3">
    <source>
        <dbReference type="Proteomes" id="UP000266745"/>
    </source>
</evidence>
<organism evidence="2 3">
    <name type="scientific">Candidatus Nitrosotenuis cloacae</name>
    <dbReference type="NCBI Taxonomy" id="1603555"/>
    <lineage>
        <taxon>Archaea</taxon>
        <taxon>Nitrososphaerota</taxon>
        <taxon>Candidatus Nitrosotenuis</taxon>
    </lineage>
</organism>
<keyword evidence="3" id="KW-1185">Reference proteome</keyword>
<keyword evidence="1" id="KW-0472">Membrane</keyword>
<reference evidence="2 3" key="1">
    <citation type="journal article" date="2016" name="Sci. Rep.">
        <title>A novel ammonia-oxidizing archaeon from wastewater treatment plant: Its enrichment, physiological and genomic characteristics.</title>
        <authorList>
            <person name="Li Y."/>
            <person name="Ding K."/>
            <person name="Wen X."/>
            <person name="Zhang B."/>
            <person name="Shen B."/>
            <person name="Yang Y."/>
        </authorList>
    </citation>
    <scope>NUCLEOTIDE SEQUENCE [LARGE SCALE GENOMIC DNA]</scope>
    <source>
        <strain evidence="2 3">SAT1</strain>
    </source>
</reference>
<evidence type="ECO:0000313" key="2">
    <source>
        <dbReference type="EMBL" id="AJZ75544.1"/>
    </source>
</evidence>
<evidence type="ECO:0000256" key="1">
    <source>
        <dbReference type="SAM" id="Phobius"/>
    </source>
</evidence>
<sequence length="61" mass="6821">MAHSEHNKQKKSGAYFLIILGALLFIVVPTWFSKEPETGLVLIILGFIVGGIGFFLKFVRK</sequence>
<feature type="transmembrane region" description="Helical" evidence="1">
    <location>
        <begin position="12"/>
        <end position="32"/>
    </location>
</feature>
<accession>A0A3G1B1M3</accession>
<dbReference type="OrthoDB" id="11865at2157"/>
<dbReference type="EMBL" id="CP011097">
    <property type="protein sequence ID" value="AJZ75544.1"/>
    <property type="molecule type" value="Genomic_DNA"/>
</dbReference>
<keyword evidence="1" id="KW-0812">Transmembrane</keyword>
<protein>
    <submittedName>
        <fullName evidence="2">Uncharacterized protein</fullName>
    </submittedName>
</protein>
<gene>
    <name evidence="2" type="ORF">SU86_003200</name>
</gene>
<dbReference type="AlphaFoldDB" id="A0A3G1B1M3"/>
<dbReference type="KEGG" id="tah:SU86_003200"/>
<proteinExistence type="predicted"/>
<dbReference type="Proteomes" id="UP000266745">
    <property type="component" value="Chromosome"/>
</dbReference>
<feature type="transmembrane region" description="Helical" evidence="1">
    <location>
        <begin position="38"/>
        <end position="59"/>
    </location>
</feature>
<dbReference type="STRING" id="1603555.SU86_003200"/>